<evidence type="ECO:0000313" key="10">
    <source>
        <dbReference type="Proteomes" id="UP000050301"/>
    </source>
</evidence>
<dbReference type="Gene3D" id="2.40.110.10">
    <property type="entry name" value="Butyryl-CoA Dehydrogenase, subunit A, domain 2"/>
    <property type="match status" value="1"/>
</dbReference>
<dbReference type="PANTHER" id="PTHR43884">
    <property type="entry name" value="ACYL-COA DEHYDROGENASE"/>
    <property type="match status" value="1"/>
</dbReference>
<dbReference type="InterPro" id="IPR046373">
    <property type="entry name" value="Acyl-CoA_Oxase/DH_mid-dom_sf"/>
</dbReference>
<keyword evidence="4 5" id="KW-0274">FAD</keyword>
<dbReference type="Pfam" id="PF00441">
    <property type="entry name" value="Acyl-CoA_dh_1"/>
    <property type="match status" value="1"/>
</dbReference>
<dbReference type="InterPro" id="IPR009075">
    <property type="entry name" value="AcylCo_DH/oxidase_C"/>
</dbReference>
<dbReference type="Gene3D" id="1.20.140.10">
    <property type="entry name" value="Butyryl-CoA Dehydrogenase, subunit A, domain 3"/>
    <property type="match status" value="1"/>
</dbReference>
<evidence type="ECO:0000259" key="7">
    <source>
        <dbReference type="Pfam" id="PF02770"/>
    </source>
</evidence>
<dbReference type="InterPro" id="IPR009100">
    <property type="entry name" value="AcylCoA_DH/oxidase_NM_dom_sf"/>
</dbReference>
<evidence type="ECO:0000256" key="1">
    <source>
        <dbReference type="ARBA" id="ARBA00001974"/>
    </source>
</evidence>
<dbReference type="GO" id="GO:0050660">
    <property type="term" value="F:flavin adenine dinucleotide binding"/>
    <property type="evidence" value="ECO:0007669"/>
    <property type="project" value="InterPro"/>
</dbReference>
<proteinExistence type="inferred from homology"/>
<evidence type="ECO:0000256" key="2">
    <source>
        <dbReference type="ARBA" id="ARBA00009347"/>
    </source>
</evidence>
<keyword evidence="3 5" id="KW-0285">Flavoprotein</keyword>
<feature type="domain" description="Acyl-CoA dehydrogenase/oxidase C-terminal" evidence="6">
    <location>
        <begin position="221"/>
        <end position="369"/>
    </location>
</feature>
<evidence type="ECO:0000313" key="9">
    <source>
        <dbReference type="EMBL" id="KQB35214.1"/>
    </source>
</evidence>
<accession>A0A0Q0VNT9</accession>
<keyword evidence="10" id="KW-1185">Reference proteome</keyword>
<dbReference type="PANTHER" id="PTHR43884:SF37">
    <property type="entry name" value="ACYL-COA DEHYDROGENASE"/>
    <property type="match status" value="1"/>
</dbReference>
<dbReference type="InterPro" id="IPR037069">
    <property type="entry name" value="AcylCoA_DH/ox_N_sf"/>
</dbReference>
<evidence type="ECO:0000259" key="8">
    <source>
        <dbReference type="Pfam" id="PF02771"/>
    </source>
</evidence>
<sequence>MDLSGKLSDEENLIKNNFDEYCQKNYVPNYQHYLDNREFPVKIMKDLSGMLLPLTLPMDVNENVDDVMLGIISEEMGKYEFPLPAFLTMHFSRLLPHIGDESLREKYIQKYLSGNSVICGAYTEPGHGSDAYHITTEAHKSENKYIISGEKAFVSNPGIADIFMVSTRTGSGISIIMLDSSMDGIETYEIENMAHMFKGEFGGIRMNNVGVPDTYLVGEENKGFKLLMDILSIQRVHVGLYAIGIAESALSEAIEYAKMRRAFGMPISKFEAVSFRLADDMAKIESIRALAYRALSMENHGMDNRIESAAVKGYGCEVAFNAVSDALQTLGAAGYSKTSSLERKFRISRGFLLGDGTPDIQKLIISRKIFGKEFSP</sequence>
<dbReference type="Gene3D" id="1.10.540.10">
    <property type="entry name" value="Acyl-CoA dehydrogenase/oxidase, N-terminal domain"/>
    <property type="match status" value="1"/>
</dbReference>
<name>A0A0Q0VNT9_9ARCH</name>
<evidence type="ECO:0000259" key="6">
    <source>
        <dbReference type="Pfam" id="PF00441"/>
    </source>
</evidence>
<dbReference type="InParanoid" id="A0A0Q0VNT9"/>
<dbReference type="InterPro" id="IPR036250">
    <property type="entry name" value="AcylCo_DH-like_C"/>
</dbReference>
<dbReference type="GO" id="GO:0003995">
    <property type="term" value="F:acyl-CoA dehydrogenase activity"/>
    <property type="evidence" value="ECO:0007669"/>
    <property type="project" value="TreeGrafter"/>
</dbReference>
<dbReference type="RefSeq" id="WP_048101205.1">
    <property type="nucleotide sequence ID" value="NZ_LKBH01000178.1"/>
</dbReference>
<feature type="domain" description="Acyl-CoA oxidase/dehydrogenase middle" evidence="7">
    <location>
        <begin position="119"/>
        <end position="208"/>
    </location>
</feature>
<evidence type="ECO:0000256" key="4">
    <source>
        <dbReference type="ARBA" id="ARBA00022827"/>
    </source>
</evidence>
<dbReference type="SUPFAM" id="SSF56645">
    <property type="entry name" value="Acyl-CoA dehydrogenase NM domain-like"/>
    <property type="match status" value="1"/>
</dbReference>
<dbReference type="GeneID" id="84221031"/>
<reference evidence="9 10" key="1">
    <citation type="submission" date="2015-09" db="EMBL/GenBank/DDBJ databases">
        <title>Heavy metals and arsenic resistance mechanisms in polyextremophilic archaea of the family Ferroplasmaceae.</title>
        <authorList>
            <person name="Bulaev A.G."/>
            <person name="Kanygina A.V."/>
        </authorList>
    </citation>
    <scope>NUCLEOTIDE SEQUENCE [LARGE SCALE GENOMIC DNA]</scope>
    <source>
        <strain evidence="9 10">BH2</strain>
    </source>
</reference>
<feature type="domain" description="Acyl-CoA dehydrogenase/oxidase N-terminal" evidence="8">
    <location>
        <begin position="8"/>
        <end position="114"/>
    </location>
</feature>
<protein>
    <recommendedName>
        <fullName evidence="11">Acyl-CoA dehydrogenase</fullName>
    </recommendedName>
</protein>
<evidence type="ECO:0008006" key="11">
    <source>
        <dbReference type="Google" id="ProtNLM"/>
    </source>
</evidence>
<dbReference type="CDD" id="cd00567">
    <property type="entry name" value="ACAD"/>
    <property type="match status" value="1"/>
</dbReference>
<comment type="cofactor">
    <cofactor evidence="1 5">
        <name>FAD</name>
        <dbReference type="ChEBI" id="CHEBI:57692"/>
    </cofactor>
</comment>
<comment type="caution">
    <text evidence="9">The sequence shown here is derived from an EMBL/GenBank/DDBJ whole genome shotgun (WGS) entry which is preliminary data.</text>
</comment>
<dbReference type="SUPFAM" id="SSF47203">
    <property type="entry name" value="Acyl-CoA dehydrogenase C-terminal domain-like"/>
    <property type="match status" value="1"/>
</dbReference>
<dbReference type="Pfam" id="PF02770">
    <property type="entry name" value="Acyl-CoA_dh_M"/>
    <property type="match status" value="1"/>
</dbReference>
<dbReference type="InterPro" id="IPR013786">
    <property type="entry name" value="AcylCoA_DH/ox_N"/>
</dbReference>
<comment type="similarity">
    <text evidence="2 5">Belongs to the acyl-CoA dehydrogenase family.</text>
</comment>
<evidence type="ECO:0000256" key="3">
    <source>
        <dbReference type="ARBA" id="ARBA00022630"/>
    </source>
</evidence>
<dbReference type="Pfam" id="PF02771">
    <property type="entry name" value="Acyl-CoA_dh_N"/>
    <property type="match status" value="1"/>
</dbReference>
<gene>
    <name evidence="9" type="ORF">AOG55_07440</name>
</gene>
<organism evidence="9 10">
    <name type="scientific">Acidiplasma cupricumulans</name>
    <dbReference type="NCBI Taxonomy" id="312540"/>
    <lineage>
        <taxon>Archaea</taxon>
        <taxon>Methanobacteriati</taxon>
        <taxon>Thermoplasmatota</taxon>
        <taxon>Thermoplasmata</taxon>
        <taxon>Thermoplasmatales</taxon>
        <taxon>Ferroplasmaceae</taxon>
        <taxon>Acidiplasma</taxon>
    </lineage>
</organism>
<dbReference type="AlphaFoldDB" id="A0A0Q0VNT9"/>
<dbReference type="InterPro" id="IPR006091">
    <property type="entry name" value="Acyl-CoA_Oxase/DH_mid-dom"/>
</dbReference>
<evidence type="ECO:0000256" key="5">
    <source>
        <dbReference type="RuleBase" id="RU362125"/>
    </source>
</evidence>
<dbReference type="EMBL" id="LKBH01000178">
    <property type="protein sequence ID" value="KQB35214.1"/>
    <property type="molecule type" value="Genomic_DNA"/>
</dbReference>
<keyword evidence="5" id="KW-0560">Oxidoreductase</keyword>
<dbReference type="Proteomes" id="UP000050301">
    <property type="component" value="Unassembled WGS sequence"/>
</dbReference>